<name>A0ABV1CYL2_9FIRM</name>
<comment type="caution">
    <text evidence="1">The sequence shown here is derived from an EMBL/GenBank/DDBJ whole genome shotgun (WGS) entry which is preliminary data.</text>
</comment>
<evidence type="ECO:0000313" key="2">
    <source>
        <dbReference type="Proteomes" id="UP001433088"/>
    </source>
</evidence>
<sequence length="225" mass="26345">MEMYDRAFPGSIVTPMKLKNGESIELACFIEHRFALYYWLKWHEKYDRSISLLSIDYHTDTMPERSEHQFSKDKEPILSIWQDMDEGNDTQICAGLTNELLGHVYILHKGDDHTMNNCETISYYNHPDKLFSADKIHGEEELYLDIDLDYFTNGKSDEHSCKILLREMEQLFTTDRKEFLFPKIRGITVALEPIYCGGLFNSLLLLLKLQKTLLDGQIIGDWPYC</sequence>
<accession>A0ABV1CYL2</accession>
<reference evidence="1 2" key="1">
    <citation type="submission" date="2024-03" db="EMBL/GenBank/DDBJ databases">
        <title>Human intestinal bacterial collection.</title>
        <authorList>
            <person name="Pauvert C."/>
            <person name="Hitch T.C.A."/>
            <person name="Clavel T."/>
        </authorList>
    </citation>
    <scope>NUCLEOTIDE SEQUENCE [LARGE SCALE GENOMIC DNA]</scope>
    <source>
        <strain evidence="1 2">CLA-AA-H81</strain>
    </source>
</reference>
<keyword evidence="2" id="KW-1185">Reference proteome</keyword>
<evidence type="ECO:0000313" key="1">
    <source>
        <dbReference type="EMBL" id="MEQ2423238.1"/>
    </source>
</evidence>
<protein>
    <recommendedName>
        <fullName evidence="3">Arginase</fullName>
    </recommendedName>
</protein>
<evidence type="ECO:0008006" key="3">
    <source>
        <dbReference type="Google" id="ProtNLM"/>
    </source>
</evidence>
<gene>
    <name evidence="1" type="ORF">WMO23_10930</name>
</gene>
<dbReference type="EMBL" id="JBBMEU010000105">
    <property type="protein sequence ID" value="MEQ2423238.1"/>
    <property type="molecule type" value="Genomic_DNA"/>
</dbReference>
<dbReference type="Proteomes" id="UP001433088">
    <property type="component" value="Unassembled WGS sequence"/>
</dbReference>
<proteinExistence type="predicted"/>
<organism evidence="1 2">
    <name type="scientific">Megasphaera intestinihominis</name>
    <dbReference type="NCBI Taxonomy" id="3133159"/>
    <lineage>
        <taxon>Bacteria</taxon>
        <taxon>Bacillati</taxon>
        <taxon>Bacillota</taxon>
        <taxon>Negativicutes</taxon>
        <taxon>Veillonellales</taxon>
        <taxon>Veillonellaceae</taxon>
        <taxon>Megasphaera</taxon>
    </lineage>
</organism>
<dbReference type="RefSeq" id="WP_349174065.1">
    <property type="nucleotide sequence ID" value="NZ_JBBMEU010000105.1"/>
</dbReference>